<feature type="compositionally biased region" description="Polar residues" evidence="2">
    <location>
        <begin position="1"/>
        <end position="11"/>
    </location>
</feature>
<dbReference type="Gene3D" id="2.60.40.150">
    <property type="entry name" value="C2 domain"/>
    <property type="match status" value="1"/>
</dbReference>
<accession>A0AAD8Y2C9</accession>
<feature type="region of interest" description="Disordered" evidence="2">
    <location>
        <begin position="43"/>
        <end position="69"/>
    </location>
</feature>
<dbReference type="Proteomes" id="UP001224775">
    <property type="component" value="Unassembled WGS sequence"/>
</dbReference>
<feature type="domain" description="Copine C-terminal" evidence="4">
    <location>
        <begin position="383"/>
        <end position="590"/>
    </location>
</feature>
<evidence type="ECO:0000259" key="4">
    <source>
        <dbReference type="Pfam" id="PF07002"/>
    </source>
</evidence>
<evidence type="ECO:0000313" key="5">
    <source>
        <dbReference type="EMBL" id="KAK1738152.1"/>
    </source>
</evidence>
<organism evidence="5 6">
    <name type="scientific">Skeletonema marinoi</name>
    <dbReference type="NCBI Taxonomy" id="267567"/>
    <lineage>
        <taxon>Eukaryota</taxon>
        <taxon>Sar</taxon>
        <taxon>Stramenopiles</taxon>
        <taxon>Ochrophyta</taxon>
        <taxon>Bacillariophyta</taxon>
        <taxon>Coscinodiscophyceae</taxon>
        <taxon>Thalassiosirophycidae</taxon>
        <taxon>Thalassiosirales</taxon>
        <taxon>Skeletonemataceae</taxon>
        <taxon>Skeletonema</taxon>
        <taxon>Skeletonema marinoi-dohrnii complex</taxon>
    </lineage>
</organism>
<dbReference type="InterPro" id="IPR035892">
    <property type="entry name" value="C2_domain_sf"/>
</dbReference>
<evidence type="ECO:0000313" key="6">
    <source>
        <dbReference type="Proteomes" id="UP001224775"/>
    </source>
</evidence>
<comment type="caution">
    <text evidence="5">The sequence shown here is derived from an EMBL/GenBank/DDBJ whole genome shotgun (WGS) entry which is preliminary data.</text>
</comment>
<dbReference type="GO" id="GO:0071277">
    <property type="term" value="P:cellular response to calcium ion"/>
    <property type="evidence" value="ECO:0007669"/>
    <property type="project" value="TreeGrafter"/>
</dbReference>
<name>A0AAD8Y2C9_9STRA</name>
<dbReference type="PANTHER" id="PTHR10857">
    <property type="entry name" value="COPINE"/>
    <property type="match status" value="1"/>
</dbReference>
<evidence type="ECO:0000256" key="1">
    <source>
        <dbReference type="ARBA" id="ARBA00009048"/>
    </source>
</evidence>
<dbReference type="Pfam" id="PF07002">
    <property type="entry name" value="Copine"/>
    <property type="match status" value="1"/>
</dbReference>
<gene>
    <name evidence="5" type="ORF">QTG54_011446</name>
</gene>
<dbReference type="PANTHER" id="PTHR10857:SF106">
    <property type="entry name" value="C2 DOMAIN-CONTAINING PROTEIN"/>
    <property type="match status" value="1"/>
</dbReference>
<dbReference type="Pfam" id="PF00168">
    <property type="entry name" value="C2"/>
    <property type="match status" value="2"/>
</dbReference>
<dbReference type="EMBL" id="JATAAI010000022">
    <property type="protein sequence ID" value="KAK1738152.1"/>
    <property type="molecule type" value="Genomic_DNA"/>
</dbReference>
<evidence type="ECO:0000256" key="2">
    <source>
        <dbReference type="SAM" id="MobiDB-lite"/>
    </source>
</evidence>
<dbReference type="GO" id="GO:0005886">
    <property type="term" value="C:plasma membrane"/>
    <property type="evidence" value="ECO:0007669"/>
    <property type="project" value="TreeGrafter"/>
</dbReference>
<dbReference type="InterPro" id="IPR010734">
    <property type="entry name" value="Copine_C"/>
</dbReference>
<dbReference type="InterPro" id="IPR036465">
    <property type="entry name" value="vWFA_dom_sf"/>
</dbReference>
<proteinExistence type="inferred from homology"/>
<dbReference type="InterPro" id="IPR000008">
    <property type="entry name" value="C2_dom"/>
</dbReference>
<sequence>MRRSTAASTDYPNDDSDGEEALPAPKTKIRLFLRANNIRSSTITSSLTGQQPHTQCRVSLDPDSHASSDSTEIVYKSSSPNYTTSFPLEYEEGSQLMIYVDVYACKGSGIMSDSSPELKWIGRVNYNVQDILDGNPSQTKARSLPKGGTIYAQIEREFSGDNNLTLRLRAHSLVFTNSRLRTSLAATTTLGKPSTYFELSRPAKSSSSSWIVVYRSNSIRESTTPMWDKATIDLNSISSDEILRISVKKEEKKKCKEIGSFETTIQCLIESCQIDEHMRSSFVLQPTSTRGPRGRQSNKKTGQITVVSAYMQRRDEVLNEIRQKSQKLILDHYLSSGENNPLREISTSNSIFSDYVDAGLDIGLCVAIDFTSSNGDPQKPGTLHFIRDGMSNDYIDAIESIGSAVEKYSKSKESPVWGFGAKFPSDVSPELAVEELPVRHIFQCGEVESATGTQGIVDAYRYVFELGFHMSGPTVMLPVINAAAFRADKIHKDPSKQLKYTVLLILTDGVVNDLDSTKKFISNCRHLPLSFVVVGIGRADFTEMNEWNEQQPDLRGRFTFVEFRDLQFDPAALSKKALERLPEDVVDYFTCK</sequence>
<dbReference type="GO" id="GO:0005544">
    <property type="term" value="F:calcium-dependent phospholipid binding"/>
    <property type="evidence" value="ECO:0007669"/>
    <property type="project" value="InterPro"/>
</dbReference>
<comment type="similarity">
    <text evidence="1">Belongs to the copine family.</text>
</comment>
<reference evidence="5" key="1">
    <citation type="submission" date="2023-06" db="EMBL/GenBank/DDBJ databases">
        <title>Survivors Of The Sea: Transcriptome response of Skeletonema marinoi to long-term dormancy.</title>
        <authorList>
            <person name="Pinder M.I.M."/>
            <person name="Kourtchenko O."/>
            <person name="Robertson E.K."/>
            <person name="Larsson T."/>
            <person name="Maumus F."/>
            <person name="Osuna-Cruz C.M."/>
            <person name="Vancaester E."/>
            <person name="Stenow R."/>
            <person name="Vandepoele K."/>
            <person name="Ploug H."/>
            <person name="Bruchert V."/>
            <person name="Godhe A."/>
            <person name="Topel M."/>
        </authorList>
    </citation>
    <scope>NUCLEOTIDE SEQUENCE</scope>
    <source>
        <strain evidence="5">R05AC</strain>
    </source>
</reference>
<dbReference type="AlphaFoldDB" id="A0AAD8Y2C9"/>
<keyword evidence="6" id="KW-1185">Reference proteome</keyword>
<evidence type="ECO:0000259" key="3">
    <source>
        <dbReference type="Pfam" id="PF00168"/>
    </source>
</evidence>
<dbReference type="SUPFAM" id="SSF53300">
    <property type="entry name" value="vWA-like"/>
    <property type="match status" value="1"/>
</dbReference>
<feature type="domain" description="C2" evidence="3">
    <location>
        <begin position="49"/>
        <end position="136"/>
    </location>
</feature>
<feature type="domain" description="C2" evidence="3">
    <location>
        <begin position="189"/>
        <end position="275"/>
    </location>
</feature>
<protein>
    <submittedName>
        <fullName evidence="5">Copine family protein</fullName>
    </submittedName>
</protein>
<feature type="region of interest" description="Disordered" evidence="2">
    <location>
        <begin position="1"/>
        <end position="25"/>
    </location>
</feature>
<dbReference type="InterPro" id="IPR045052">
    <property type="entry name" value="Copine"/>
</dbReference>
<feature type="compositionally biased region" description="Polar residues" evidence="2">
    <location>
        <begin position="43"/>
        <end position="57"/>
    </location>
</feature>